<dbReference type="CDD" id="cd01299">
    <property type="entry name" value="Met_dep_hydrolase_A"/>
    <property type="match status" value="1"/>
</dbReference>
<sequence>MSARDDRKTWLLVNATVLDPVAGTLTPDRRVLVVDGLITEVGGAEVRHGKAPVVDLEGATLMPGLIDGHVHVTAATADLSALPDLSHYYVGAHASRALHDMLMRGFTTVRDCGGADHGLADAIADGLVTGPRLFFAGKALSQTGGHGDVRRPGRNVGTVPYCCPDFGRVCDGVAECRRAARDELRKGAHHIKIMLGGGVTSPTDRIEATQFALDEITAIVAEASAAGRYVAGHAYTAEAINRGLECGVRSIEHGNLLDDSSVVLFRATGAYLVPTLVTYQAIARDGRAAGIPEHVHRKVYDVLDAGLGALETAHRGGVNIVFGTDLLGGMQRHQLDEFQLRREVLTPLDIIRSATSTAAAMLGAEGTLGVIAPGAYADLIATDGNPLEHLGVLAEPAKYRRLLMAAGRLLAGPQAR</sequence>
<dbReference type="Proteomes" id="UP000198797">
    <property type="component" value="Unassembled WGS sequence"/>
</dbReference>
<dbReference type="PANTHER" id="PTHR43135:SF3">
    <property type="entry name" value="ALPHA-D-RIBOSE 1-METHYLPHOSPHONATE 5-TRIPHOSPHATE DIPHOSPHATASE"/>
    <property type="match status" value="1"/>
</dbReference>
<dbReference type="InterPro" id="IPR032466">
    <property type="entry name" value="Metal_Hydrolase"/>
</dbReference>
<dbReference type="SUPFAM" id="SSF51556">
    <property type="entry name" value="Metallo-dependent hydrolases"/>
    <property type="match status" value="1"/>
</dbReference>
<dbReference type="EMBL" id="FMCU01000020">
    <property type="protein sequence ID" value="SCF46574.1"/>
    <property type="molecule type" value="Genomic_DNA"/>
</dbReference>
<dbReference type="PANTHER" id="PTHR43135">
    <property type="entry name" value="ALPHA-D-RIBOSE 1-METHYLPHOSPHONATE 5-TRIPHOSPHATE DIPHOSPHATASE"/>
    <property type="match status" value="1"/>
</dbReference>
<keyword evidence="3" id="KW-1185">Reference proteome</keyword>
<dbReference type="OrthoDB" id="3514520at2"/>
<gene>
    <name evidence="2" type="ORF">GA0070216_12021</name>
</gene>
<dbReference type="SUPFAM" id="SSF51338">
    <property type="entry name" value="Composite domain of metallo-dependent hydrolases"/>
    <property type="match status" value="1"/>
</dbReference>
<evidence type="ECO:0000259" key="1">
    <source>
        <dbReference type="Pfam" id="PF01979"/>
    </source>
</evidence>
<dbReference type="Gene3D" id="3.20.20.140">
    <property type="entry name" value="Metal-dependent hydrolases"/>
    <property type="match status" value="1"/>
</dbReference>
<dbReference type="Gene3D" id="2.30.40.10">
    <property type="entry name" value="Urease, subunit C, domain 1"/>
    <property type="match status" value="1"/>
</dbReference>
<name>A0A1C5ANI6_9ACTN</name>
<protein>
    <submittedName>
        <fullName evidence="2">Imidazolonepropionase</fullName>
    </submittedName>
</protein>
<evidence type="ECO:0000313" key="2">
    <source>
        <dbReference type="EMBL" id="SCF46574.1"/>
    </source>
</evidence>
<dbReference type="RefSeq" id="WP_091252315.1">
    <property type="nucleotide sequence ID" value="NZ_FMCU01000020.1"/>
</dbReference>
<organism evidence="2 3">
    <name type="scientific">Micromonospora matsumotoense</name>
    <dbReference type="NCBI Taxonomy" id="121616"/>
    <lineage>
        <taxon>Bacteria</taxon>
        <taxon>Bacillati</taxon>
        <taxon>Actinomycetota</taxon>
        <taxon>Actinomycetes</taxon>
        <taxon>Micromonosporales</taxon>
        <taxon>Micromonosporaceae</taxon>
        <taxon>Micromonospora</taxon>
    </lineage>
</organism>
<dbReference type="InterPro" id="IPR006680">
    <property type="entry name" value="Amidohydro-rel"/>
</dbReference>
<accession>A0A1C5ANI6</accession>
<dbReference type="Pfam" id="PF01979">
    <property type="entry name" value="Amidohydro_1"/>
    <property type="match status" value="1"/>
</dbReference>
<dbReference type="InterPro" id="IPR051781">
    <property type="entry name" value="Metallo-dep_Hydrolase"/>
</dbReference>
<dbReference type="STRING" id="121616.GA0070216_12021"/>
<dbReference type="InterPro" id="IPR011059">
    <property type="entry name" value="Metal-dep_hydrolase_composite"/>
</dbReference>
<evidence type="ECO:0000313" key="3">
    <source>
        <dbReference type="Proteomes" id="UP000198797"/>
    </source>
</evidence>
<dbReference type="InterPro" id="IPR057744">
    <property type="entry name" value="OTAase-like"/>
</dbReference>
<reference evidence="3" key="1">
    <citation type="submission" date="2016-06" db="EMBL/GenBank/DDBJ databases">
        <authorList>
            <person name="Varghese N."/>
            <person name="Submissions Spin"/>
        </authorList>
    </citation>
    <scope>NUCLEOTIDE SEQUENCE [LARGE SCALE GENOMIC DNA]</scope>
    <source>
        <strain evidence="3">DSM 44100</strain>
    </source>
</reference>
<dbReference type="AlphaFoldDB" id="A0A1C5ANI6"/>
<dbReference type="GO" id="GO:0016810">
    <property type="term" value="F:hydrolase activity, acting on carbon-nitrogen (but not peptide) bonds"/>
    <property type="evidence" value="ECO:0007669"/>
    <property type="project" value="InterPro"/>
</dbReference>
<proteinExistence type="predicted"/>
<feature type="domain" description="Amidohydrolase-related" evidence="1">
    <location>
        <begin position="60"/>
        <end position="395"/>
    </location>
</feature>